<evidence type="ECO:0000256" key="2">
    <source>
        <dbReference type="SAM" id="Phobius"/>
    </source>
</evidence>
<feature type="region of interest" description="Disordered" evidence="1">
    <location>
        <begin position="216"/>
        <end position="248"/>
    </location>
</feature>
<gene>
    <name evidence="3" type="primary">Nudt22</name>
    <name evidence="3" type="ORF">SNAT2548_LOCUS8609</name>
</gene>
<keyword evidence="2" id="KW-1133">Transmembrane helix</keyword>
<dbReference type="Proteomes" id="UP000604046">
    <property type="component" value="Unassembled WGS sequence"/>
</dbReference>
<evidence type="ECO:0000256" key="1">
    <source>
        <dbReference type="SAM" id="MobiDB-lite"/>
    </source>
</evidence>
<feature type="transmembrane region" description="Helical" evidence="2">
    <location>
        <begin position="369"/>
        <end position="388"/>
    </location>
</feature>
<evidence type="ECO:0000313" key="3">
    <source>
        <dbReference type="EMBL" id="CAE7224897.1"/>
    </source>
</evidence>
<keyword evidence="4" id="KW-1185">Reference proteome</keyword>
<dbReference type="EMBL" id="CAJNDS010000646">
    <property type="protein sequence ID" value="CAE7224897.1"/>
    <property type="molecule type" value="Genomic_DNA"/>
</dbReference>
<feature type="compositionally biased region" description="Acidic residues" evidence="1">
    <location>
        <begin position="226"/>
        <end position="238"/>
    </location>
</feature>
<comment type="caution">
    <text evidence="3">The sequence shown here is derived from an EMBL/GenBank/DDBJ whole genome shotgun (WGS) entry which is preliminary data.</text>
</comment>
<keyword evidence="2" id="KW-0472">Membrane</keyword>
<protein>
    <submittedName>
        <fullName evidence="3">Nudt22 protein</fullName>
    </submittedName>
</protein>
<dbReference type="OrthoDB" id="422054at2759"/>
<keyword evidence="2" id="KW-0812">Transmembrane</keyword>
<proteinExistence type="predicted"/>
<accession>A0A812KIH1</accession>
<dbReference type="AlphaFoldDB" id="A0A812KIH1"/>
<organism evidence="3 4">
    <name type="scientific">Symbiodinium natans</name>
    <dbReference type="NCBI Taxonomy" id="878477"/>
    <lineage>
        <taxon>Eukaryota</taxon>
        <taxon>Sar</taxon>
        <taxon>Alveolata</taxon>
        <taxon>Dinophyceae</taxon>
        <taxon>Suessiales</taxon>
        <taxon>Symbiodiniaceae</taxon>
        <taxon>Symbiodinium</taxon>
    </lineage>
</organism>
<name>A0A812KIH1_9DINO</name>
<evidence type="ECO:0000313" key="4">
    <source>
        <dbReference type="Proteomes" id="UP000604046"/>
    </source>
</evidence>
<reference evidence="3" key="1">
    <citation type="submission" date="2021-02" db="EMBL/GenBank/DDBJ databases">
        <authorList>
            <person name="Dougan E. K."/>
            <person name="Rhodes N."/>
            <person name="Thang M."/>
            <person name="Chan C."/>
        </authorList>
    </citation>
    <scope>NUCLEOTIDE SEQUENCE</scope>
</reference>
<sequence length="411" mass="45022">MSLVSLLLTLCWMAVFGEVFSIVLMVLLCGNLQLALVSGAIFGIYSAGTFLQKAKAWEVRPAWRQTQCEVLVAGVSCADTETRSTCGGYRLGSMPSGSPPVFLTEEIAVCPGTYWCGKEQEMCTCNGEITYAPELFDGEIYTVPEAERAYKVVSNGTWRCGTDQSGQPFAVDPAPWHIKHCWCTPAEILGIVKKHGGQSLHKKECSEAANFDFENSQLSQRRLQSEEGEEEQDEEGGEGGEAPERLLHSSRRRRTYSYTPWALVSVSKNEDLDFGYGDGGSASKHLSCAYEYGIPAASSANYRSDGSYSGDVWIAEGVAQEWGNHSSRTCWVRTTGEAGERLQTCAVALEKPGTLQAVAEESQSVVWKVFWWGLGISLGLTACSFVPLRRVFRQTFGRNSSPDAQSLTRSP</sequence>